<dbReference type="GO" id="GO:0015768">
    <property type="term" value="P:maltose transport"/>
    <property type="evidence" value="ECO:0007669"/>
    <property type="project" value="TreeGrafter"/>
</dbReference>
<dbReference type="SUPFAM" id="SSF53850">
    <property type="entry name" value="Periplasmic binding protein-like II"/>
    <property type="match status" value="1"/>
</dbReference>
<gene>
    <name evidence="5" type="ORF">METZ01_LOCUS72231</name>
</gene>
<sequence>MLFIISYLVKFYLILGGIMKNIILLFSISFFSLISFNSYAVDITIARFFGDCEDAGSDTTTTTGEACIIQSIINAFNEQNTDINVTTEVLDWGMTYEILQTRYGDKNPPDIHIMHRHRIPQFAGIGAIADLSGELEVYGMDSTDIVPAMMDALTWEGGMWGIPLDIHANLVHTNMDAMNAAGLVKNGLPVYPTSTEEMLEHAAMCNAAGKEYFAFQVTDGFLGIRALYALVWQQGSNLFDGKIPMVDTPEVRNAINAFKSLVDGGYVNPGYGYGDAQKAWMDGNACMLINGTWVVDYYTANVDFEYYVGNFPTLFGGQGATWADSHMWSIPANLKSRDPAKYDAVMKLNKFMWDHSLDWSRTGHMSYRASVINSDAYKNLSHRSEYAETASIMADTPHAEKYGAIQDLIGNNLIAIMIGEKEMDATLKDVQNKMKKLLR</sequence>
<keyword evidence="2" id="KW-0813">Transport</keyword>
<dbReference type="EMBL" id="UINC01005144">
    <property type="protein sequence ID" value="SVA19377.1"/>
    <property type="molecule type" value="Genomic_DNA"/>
</dbReference>
<dbReference type="InterPro" id="IPR006059">
    <property type="entry name" value="SBP"/>
</dbReference>
<dbReference type="GO" id="GO:1901982">
    <property type="term" value="F:maltose binding"/>
    <property type="evidence" value="ECO:0007669"/>
    <property type="project" value="TreeGrafter"/>
</dbReference>
<comment type="similarity">
    <text evidence="1">Belongs to the bacterial solute-binding protein 1 family.</text>
</comment>
<dbReference type="GO" id="GO:0055052">
    <property type="term" value="C:ATP-binding cassette (ABC) transporter complex, substrate-binding subunit-containing"/>
    <property type="evidence" value="ECO:0007669"/>
    <property type="project" value="TreeGrafter"/>
</dbReference>
<dbReference type="AlphaFoldDB" id="A0A381TWN7"/>
<dbReference type="PANTHER" id="PTHR30061:SF50">
    <property type="entry name" value="MALTOSE_MALTODEXTRIN-BINDING PERIPLASMIC PROTEIN"/>
    <property type="match status" value="1"/>
</dbReference>
<accession>A0A381TWN7</accession>
<protein>
    <recommendedName>
        <fullName evidence="6">ABC transporter substrate-binding protein</fullName>
    </recommendedName>
</protein>
<dbReference type="GO" id="GO:0042956">
    <property type="term" value="P:maltodextrin transmembrane transport"/>
    <property type="evidence" value="ECO:0007669"/>
    <property type="project" value="TreeGrafter"/>
</dbReference>
<keyword evidence="4" id="KW-1133">Transmembrane helix</keyword>
<evidence type="ECO:0008006" key="6">
    <source>
        <dbReference type="Google" id="ProtNLM"/>
    </source>
</evidence>
<keyword evidence="4" id="KW-0472">Membrane</keyword>
<reference evidence="5" key="1">
    <citation type="submission" date="2018-05" db="EMBL/GenBank/DDBJ databases">
        <authorList>
            <person name="Lanie J.A."/>
            <person name="Ng W.-L."/>
            <person name="Kazmierczak K.M."/>
            <person name="Andrzejewski T.M."/>
            <person name="Davidsen T.M."/>
            <person name="Wayne K.J."/>
            <person name="Tettelin H."/>
            <person name="Glass J.I."/>
            <person name="Rusch D."/>
            <person name="Podicherti R."/>
            <person name="Tsui H.-C.T."/>
            <person name="Winkler M.E."/>
        </authorList>
    </citation>
    <scope>NUCLEOTIDE SEQUENCE</scope>
</reference>
<keyword evidence="3" id="KW-0732">Signal</keyword>
<evidence type="ECO:0000256" key="3">
    <source>
        <dbReference type="ARBA" id="ARBA00022729"/>
    </source>
</evidence>
<evidence type="ECO:0000256" key="4">
    <source>
        <dbReference type="SAM" id="Phobius"/>
    </source>
</evidence>
<dbReference type="PANTHER" id="PTHR30061">
    <property type="entry name" value="MALTOSE-BINDING PERIPLASMIC PROTEIN"/>
    <property type="match status" value="1"/>
</dbReference>
<evidence type="ECO:0000313" key="5">
    <source>
        <dbReference type="EMBL" id="SVA19377.1"/>
    </source>
</evidence>
<dbReference type="Gene3D" id="3.40.190.10">
    <property type="entry name" value="Periplasmic binding protein-like II"/>
    <property type="match status" value="1"/>
</dbReference>
<evidence type="ECO:0000256" key="2">
    <source>
        <dbReference type="ARBA" id="ARBA00022448"/>
    </source>
</evidence>
<proteinExistence type="inferred from homology"/>
<evidence type="ECO:0000256" key="1">
    <source>
        <dbReference type="ARBA" id="ARBA00008520"/>
    </source>
</evidence>
<feature type="transmembrane region" description="Helical" evidence="4">
    <location>
        <begin position="12"/>
        <end position="34"/>
    </location>
</feature>
<organism evidence="5">
    <name type="scientific">marine metagenome</name>
    <dbReference type="NCBI Taxonomy" id="408172"/>
    <lineage>
        <taxon>unclassified sequences</taxon>
        <taxon>metagenomes</taxon>
        <taxon>ecological metagenomes</taxon>
    </lineage>
</organism>
<dbReference type="Pfam" id="PF01547">
    <property type="entry name" value="SBP_bac_1"/>
    <property type="match status" value="1"/>
</dbReference>
<keyword evidence="4" id="KW-0812">Transmembrane</keyword>
<name>A0A381TWN7_9ZZZZ</name>